<sequence>MALLRGSLRLSKSVFGASRFEARSLSNVKDASNVGFVGLGNMGAPMAANLAKFGHRMVVYDRDPFRASEFKKVFNGAVTAETPREVAANCRIVISMLPGPSEVREVCLDPDNGLFVEARSRSVFIDSSTIEPATAKDLSAALVTKNPNALFIDAPVSGGVPGAVNRTLTFMAGCSEETLSPLESLFMCMGKRAISCGDAGSGQVAKVCNNLILGISMTAVSEAMSLAKRLGMEAQPLTDIVNSSSGRCWSSDTYHPVPNVMENVPSSNGYDKGFACDLMLKDLGIAIKEAKRVEAQAPLGLLTAALFKSMSEKGAGKKDFSGIYHYYYQKEDLKKQRPDSEKDTNDLASEESAS</sequence>
<keyword evidence="5 8" id="KW-0560">Oxidoreductase</keyword>
<dbReference type="Gene3D" id="3.40.50.720">
    <property type="entry name" value="NAD(P)-binding Rossmann-like Domain"/>
    <property type="match status" value="1"/>
</dbReference>
<protein>
    <recommendedName>
        <fullName evidence="3 8">3-hydroxyisobutyrate dehydrogenase</fullName>
        <shortName evidence="8">HIBADH</shortName>
        <ecNumber evidence="3 8">1.1.1.31</ecNumber>
    </recommendedName>
</protein>
<dbReference type="InterPro" id="IPR011548">
    <property type="entry name" value="HIBADH"/>
</dbReference>
<reference evidence="12 13" key="1">
    <citation type="journal article" date="2023" name="Nat. Commun.">
        <title>Origin of minicircular mitochondrial genomes in red algae.</title>
        <authorList>
            <person name="Lee Y."/>
            <person name="Cho C.H."/>
            <person name="Lee Y.M."/>
            <person name="Park S.I."/>
            <person name="Yang J.H."/>
            <person name="West J.A."/>
            <person name="Bhattacharya D."/>
            <person name="Yoon H.S."/>
        </authorList>
    </citation>
    <scope>NUCLEOTIDE SEQUENCE [LARGE SCALE GENOMIC DNA]</scope>
    <source>
        <strain evidence="12 13">CCMP1338</strain>
        <tissue evidence="12">Whole cell</tissue>
    </source>
</reference>
<evidence type="ECO:0000256" key="2">
    <source>
        <dbReference type="ARBA" id="ARBA00006013"/>
    </source>
</evidence>
<evidence type="ECO:0000256" key="1">
    <source>
        <dbReference type="ARBA" id="ARBA00005109"/>
    </source>
</evidence>
<feature type="domain" description="3-hydroxyisobutyrate dehydrogenase-like NAD-binding" evidence="11">
    <location>
        <begin position="200"/>
        <end position="327"/>
    </location>
</feature>
<organism evidence="12 13">
    <name type="scientific">Rhodosorus marinus</name>
    <dbReference type="NCBI Taxonomy" id="101924"/>
    <lineage>
        <taxon>Eukaryota</taxon>
        <taxon>Rhodophyta</taxon>
        <taxon>Stylonematophyceae</taxon>
        <taxon>Stylonematales</taxon>
        <taxon>Stylonemataceae</taxon>
        <taxon>Rhodosorus</taxon>
    </lineage>
</organism>
<evidence type="ECO:0000313" key="12">
    <source>
        <dbReference type="EMBL" id="KAJ8902141.1"/>
    </source>
</evidence>
<dbReference type="GO" id="GO:0051287">
    <property type="term" value="F:NAD binding"/>
    <property type="evidence" value="ECO:0007669"/>
    <property type="project" value="InterPro"/>
</dbReference>
<evidence type="ECO:0000313" key="13">
    <source>
        <dbReference type="Proteomes" id="UP001157974"/>
    </source>
</evidence>
<name>A0AAV8UNA0_9RHOD</name>
<dbReference type="PANTHER" id="PTHR22981:SF7">
    <property type="entry name" value="3-HYDROXYISOBUTYRATE DEHYDROGENASE, MITOCHONDRIAL"/>
    <property type="match status" value="1"/>
</dbReference>
<comment type="similarity">
    <text evidence="2">Belongs to the HIBADH-related family. 3-hydroxyisobutyrate dehydrogenase subfamily.</text>
</comment>
<gene>
    <name evidence="12" type="ORF">NDN08_006549</name>
</gene>
<dbReference type="Pfam" id="PF14833">
    <property type="entry name" value="NAD_binding_11"/>
    <property type="match status" value="1"/>
</dbReference>
<dbReference type="SUPFAM" id="SSF51735">
    <property type="entry name" value="NAD(P)-binding Rossmann-fold domains"/>
    <property type="match status" value="1"/>
</dbReference>
<evidence type="ECO:0000256" key="3">
    <source>
        <dbReference type="ARBA" id="ARBA00012991"/>
    </source>
</evidence>
<comment type="catalytic activity">
    <reaction evidence="7 8">
        <text>3-hydroxy-2-methylpropanoate + NAD(+) = 2-methyl-3-oxopropanoate + NADH + H(+)</text>
        <dbReference type="Rhea" id="RHEA:17681"/>
        <dbReference type="ChEBI" id="CHEBI:11805"/>
        <dbReference type="ChEBI" id="CHEBI:15378"/>
        <dbReference type="ChEBI" id="CHEBI:57540"/>
        <dbReference type="ChEBI" id="CHEBI:57700"/>
        <dbReference type="ChEBI" id="CHEBI:57945"/>
        <dbReference type="EC" id="1.1.1.31"/>
    </reaction>
</comment>
<keyword evidence="6 8" id="KW-0520">NAD</keyword>
<dbReference type="EC" id="1.1.1.31" evidence="3 8"/>
<comment type="pathway">
    <text evidence="1 8">Amino-acid degradation; L-valine degradation.</text>
</comment>
<dbReference type="InterPro" id="IPR008927">
    <property type="entry name" value="6-PGluconate_DH-like_C_sf"/>
</dbReference>
<dbReference type="Proteomes" id="UP001157974">
    <property type="component" value="Unassembled WGS sequence"/>
</dbReference>
<dbReference type="GO" id="GO:0006574">
    <property type="term" value="P:L-valine catabolic process"/>
    <property type="evidence" value="ECO:0007669"/>
    <property type="project" value="TreeGrafter"/>
</dbReference>
<keyword evidence="4 8" id="KW-0101">Branched-chain amino acid catabolism</keyword>
<dbReference type="FunFam" id="1.10.1040.10:FF:000006">
    <property type="entry name" value="3-hydroxyisobutyrate dehydrogenase"/>
    <property type="match status" value="1"/>
</dbReference>
<dbReference type="GO" id="GO:0050661">
    <property type="term" value="F:NADP binding"/>
    <property type="evidence" value="ECO:0007669"/>
    <property type="project" value="InterPro"/>
</dbReference>
<evidence type="ECO:0000256" key="9">
    <source>
        <dbReference type="SAM" id="MobiDB-lite"/>
    </source>
</evidence>
<dbReference type="NCBIfam" id="TIGR01692">
    <property type="entry name" value="HIBADH"/>
    <property type="match status" value="1"/>
</dbReference>
<dbReference type="EMBL" id="JAMWBK010000009">
    <property type="protein sequence ID" value="KAJ8902141.1"/>
    <property type="molecule type" value="Genomic_DNA"/>
</dbReference>
<evidence type="ECO:0000256" key="8">
    <source>
        <dbReference type="RuleBase" id="RU910714"/>
    </source>
</evidence>
<comment type="caution">
    <text evidence="12">The sequence shown here is derived from an EMBL/GenBank/DDBJ whole genome shotgun (WGS) entry which is preliminary data.</text>
</comment>
<dbReference type="Pfam" id="PF03446">
    <property type="entry name" value="NAD_binding_2"/>
    <property type="match status" value="1"/>
</dbReference>
<dbReference type="GO" id="GO:0008442">
    <property type="term" value="F:3-hydroxyisobutyrate dehydrogenase activity"/>
    <property type="evidence" value="ECO:0007669"/>
    <property type="project" value="UniProtKB-EC"/>
</dbReference>
<evidence type="ECO:0000256" key="7">
    <source>
        <dbReference type="ARBA" id="ARBA00049197"/>
    </source>
</evidence>
<dbReference type="InterPro" id="IPR036291">
    <property type="entry name" value="NAD(P)-bd_dom_sf"/>
</dbReference>
<dbReference type="AlphaFoldDB" id="A0AAV8UNA0"/>
<dbReference type="InterPro" id="IPR029154">
    <property type="entry name" value="HIBADH-like_NADP-bd"/>
</dbReference>
<evidence type="ECO:0000256" key="6">
    <source>
        <dbReference type="ARBA" id="ARBA00023027"/>
    </source>
</evidence>
<dbReference type="InterPro" id="IPR002204">
    <property type="entry name" value="3-OH-isobutyrate_DH-rel_CS"/>
</dbReference>
<proteinExistence type="inferred from homology"/>
<evidence type="ECO:0000256" key="5">
    <source>
        <dbReference type="ARBA" id="ARBA00023002"/>
    </source>
</evidence>
<dbReference type="InterPro" id="IPR013328">
    <property type="entry name" value="6PGD_dom2"/>
</dbReference>
<evidence type="ECO:0000259" key="11">
    <source>
        <dbReference type="Pfam" id="PF14833"/>
    </source>
</evidence>
<keyword evidence="13" id="KW-1185">Reference proteome</keyword>
<feature type="compositionally biased region" description="Basic and acidic residues" evidence="9">
    <location>
        <begin position="334"/>
        <end position="345"/>
    </location>
</feature>
<evidence type="ECO:0000256" key="4">
    <source>
        <dbReference type="ARBA" id="ARBA00022456"/>
    </source>
</evidence>
<feature type="region of interest" description="Disordered" evidence="9">
    <location>
        <begin position="334"/>
        <end position="354"/>
    </location>
</feature>
<dbReference type="InterPro" id="IPR006115">
    <property type="entry name" value="6PGDH_NADP-bd"/>
</dbReference>
<dbReference type="PROSITE" id="PS00895">
    <property type="entry name" value="3_HYDROXYISOBUT_DH"/>
    <property type="match status" value="1"/>
</dbReference>
<evidence type="ECO:0000259" key="10">
    <source>
        <dbReference type="Pfam" id="PF03446"/>
    </source>
</evidence>
<dbReference type="SUPFAM" id="SSF48179">
    <property type="entry name" value="6-phosphogluconate dehydrogenase C-terminal domain-like"/>
    <property type="match status" value="1"/>
</dbReference>
<accession>A0AAV8UNA0</accession>
<feature type="domain" description="6-phosphogluconate dehydrogenase NADP-binding" evidence="10">
    <location>
        <begin position="33"/>
        <end position="194"/>
    </location>
</feature>
<dbReference type="PANTHER" id="PTHR22981">
    <property type="entry name" value="3-HYDROXYISOBUTYRATE DEHYDROGENASE-RELATED"/>
    <property type="match status" value="1"/>
</dbReference>
<dbReference type="Gene3D" id="1.10.1040.10">
    <property type="entry name" value="N-(1-d-carboxylethyl)-l-norvaline Dehydrogenase, domain 2"/>
    <property type="match status" value="1"/>
</dbReference>